<evidence type="ECO:0000256" key="5">
    <source>
        <dbReference type="PIRSR" id="PIRSR036492-1"/>
    </source>
</evidence>
<keyword evidence="3 4" id="KW-0560">Oxidoreductase</keyword>
<dbReference type="InterPro" id="IPR015590">
    <property type="entry name" value="Aldehyde_DH_dom"/>
</dbReference>
<feature type="domain" description="Aldehyde dehydrogenase" evidence="6">
    <location>
        <begin position="6"/>
        <end position="432"/>
    </location>
</feature>
<name>A0A9Q9B4Z2_9PEZI</name>
<dbReference type="PROSITE" id="PS00070">
    <property type="entry name" value="ALDEHYDE_DEHYDR_CYS"/>
    <property type="match status" value="1"/>
</dbReference>
<evidence type="ECO:0000313" key="7">
    <source>
        <dbReference type="EMBL" id="USW57583.1"/>
    </source>
</evidence>
<dbReference type="GO" id="GO:0005737">
    <property type="term" value="C:cytoplasm"/>
    <property type="evidence" value="ECO:0007669"/>
    <property type="project" value="TreeGrafter"/>
</dbReference>
<dbReference type="FunFam" id="3.40.605.10:FF:000004">
    <property type="entry name" value="Aldehyde dehydrogenase"/>
    <property type="match status" value="1"/>
</dbReference>
<proteinExistence type="inferred from homology"/>
<dbReference type="GO" id="GO:0016117">
    <property type="term" value="P:carotenoid biosynthetic process"/>
    <property type="evidence" value="ECO:0007669"/>
    <property type="project" value="UniProtKB-KW"/>
</dbReference>
<evidence type="ECO:0000256" key="4">
    <source>
        <dbReference type="PIRNR" id="PIRNR036492"/>
    </source>
</evidence>
<sequence>MAAYTSAAEFKSTYETLNATYATHKTKDVRWRKWQLKQLWWLLVDNTDAFSKAFAADLGRTEAETRQYDIASVKKDIKEYIDNVDVLAKGNAPEGAGILMGRFGKAWLRKEPLGVCLIIGAWNFPLVTLLGPATAAIAAGNCVVLKPSELAGSVSNLLAEFVPKYMDPSAIRVVTGGAQETGLMLEQKWNHIFYTGGSKVGRIIAAAAAKHLTPTVLELGGQAPAIVTKSANIDLAAKRIVNFKLTNSGQICLNVNHVFADPAVHDELVERMQHWLQEFVGKDNTWLANIISDNHYKRVTDLLGKTSGKITYNGESQPEKKFVHPAIITDVKTDDSLMSEELFAPFIPVIKGTVEQAVATVSSMPHPLGLYIFATAQSEIDYVLDRTTSGGVTINDVALHAAVPNAPFGGVGESGNGAYHGKVGFDAFSHTRPVVGLPNWMDVAWRYGAPKLENLPKWDTAKATWKKGETLEEQTTSGKSWLGIW</sequence>
<evidence type="ECO:0000256" key="3">
    <source>
        <dbReference type="ARBA" id="ARBA00023002"/>
    </source>
</evidence>
<reference evidence="7" key="1">
    <citation type="submission" date="2022-06" db="EMBL/GenBank/DDBJ databases">
        <title>Complete genome sequences of two strains of the flax pathogen Septoria linicola.</title>
        <authorList>
            <person name="Lapalu N."/>
            <person name="Simon A."/>
            <person name="Demenou B."/>
            <person name="Paumier D."/>
            <person name="Guillot M.-P."/>
            <person name="Gout L."/>
            <person name="Valade R."/>
        </authorList>
    </citation>
    <scope>NUCLEOTIDE SEQUENCE</scope>
    <source>
        <strain evidence="7">SE15195</strain>
    </source>
</reference>
<dbReference type="SUPFAM" id="SSF53720">
    <property type="entry name" value="ALDH-like"/>
    <property type="match status" value="1"/>
</dbReference>
<dbReference type="InterPro" id="IPR012394">
    <property type="entry name" value="Aldehyde_DH_NAD(P)"/>
</dbReference>
<dbReference type="PANTHER" id="PTHR43570:SF16">
    <property type="entry name" value="ALDEHYDE DEHYDROGENASE TYPE III, ISOFORM Q"/>
    <property type="match status" value="1"/>
</dbReference>
<dbReference type="InterPro" id="IPR016162">
    <property type="entry name" value="Ald_DH_N"/>
</dbReference>
<dbReference type="Pfam" id="PF00171">
    <property type="entry name" value="Aldedh"/>
    <property type="match status" value="1"/>
</dbReference>
<feature type="active site" evidence="5">
    <location>
        <position position="218"/>
    </location>
</feature>
<dbReference type="PANTHER" id="PTHR43570">
    <property type="entry name" value="ALDEHYDE DEHYDROGENASE"/>
    <property type="match status" value="1"/>
</dbReference>
<keyword evidence="8" id="KW-1185">Reference proteome</keyword>
<dbReference type="InterPro" id="IPR016161">
    <property type="entry name" value="Ald_DH/histidinol_DH"/>
</dbReference>
<dbReference type="AlphaFoldDB" id="A0A9Q9B4Z2"/>
<gene>
    <name evidence="7" type="ORF">Slin15195_G109020</name>
</gene>
<dbReference type="EMBL" id="CP099427">
    <property type="protein sequence ID" value="USW57583.1"/>
    <property type="molecule type" value="Genomic_DNA"/>
</dbReference>
<accession>A0A9Q9B4Z2</accession>
<organism evidence="7 8">
    <name type="scientific">Septoria linicola</name>
    <dbReference type="NCBI Taxonomy" id="215465"/>
    <lineage>
        <taxon>Eukaryota</taxon>
        <taxon>Fungi</taxon>
        <taxon>Dikarya</taxon>
        <taxon>Ascomycota</taxon>
        <taxon>Pezizomycotina</taxon>
        <taxon>Dothideomycetes</taxon>
        <taxon>Dothideomycetidae</taxon>
        <taxon>Mycosphaerellales</taxon>
        <taxon>Mycosphaerellaceae</taxon>
        <taxon>Septoria</taxon>
    </lineage>
</organism>
<evidence type="ECO:0000313" key="8">
    <source>
        <dbReference type="Proteomes" id="UP001056384"/>
    </source>
</evidence>
<dbReference type="GO" id="GO:0006081">
    <property type="term" value="P:aldehyde metabolic process"/>
    <property type="evidence" value="ECO:0007669"/>
    <property type="project" value="InterPro"/>
</dbReference>
<dbReference type="InterPro" id="IPR016163">
    <property type="entry name" value="Ald_DH_C"/>
</dbReference>
<dbReference type="Gene3D" id="3.40.309.10">
    <property type="entry name" value="Aldehyde Dehydrogenase, Chain A, domain 2"/>
    <property type="match status" value="1"/>
</dbReference>
<feature type="active site" evidence="5">
    <location>
        <position position="252"/>
    </location>
</feature>
<dbReference type="PIRSF" id="PIRSF036492">
    <property type="entry name" value="ALDH"/>
    <property type="match status" value="1"/>
</dbReference>
<evidence type="ECO:0000256" key="1">
    <source>
        <dbReference type="ARBA" id="ARBA00009986"/>
    </source>
</evidence>
<dbReference type="Gene3D" id="3.40.605.10">
    <property type="entry name" value="Aldehyde Dehydrogenase, Chain A, domain 1"/>
    <property type="match status" value="1"/>
</dbReference>
<evidence type="ECO:0000256" key="2">
    <source>
        <dbReference type="ARBA" id="ARBA00022746"/>
    </source>
</evidence>
<comment type="similarity">
    <text evidence="1 4">Belongs to the aldehyde dehydrogenase family.</text>
</comment>
<dbReference type="Proteomes" id="UP001056384">
    <property type="component" value="Chromosome 10"/>
</dbReference>
<protein>
    <recommendedName>
        <fullName evidence="4">Aldehyde dehydrogenase</fullName>
    </recommendedName>
</protein>
<evidence type="ECO:0000259" key="6">
    <source>
        <dbReference type="Pfam" id="PF00171"/>
    </source>
</evidence>
<dbReference type="InterPro" id="IPR016160">
    <property type="entry name" value="Ald_DH_CS_CYS"/>
</dbReference>
<keyword evidence="2" id="KW-0125">Carotenoid biosynthesis</keyword>
<dbReference type="GO" id="GO:0004029">
    <property type="term" value="F:aldehyde dehydrogenase (NAD+) activity"/>
    <property type="evidence" value="ECO:0007669"/>
    <property type="project" value="TreeGrafter"/>
</dbReference>